<keyword evidence="1" id="KW-0378">Hydrolase</keyword>
<organism evidence="1 2">
    <name type="scientific">Mycetocola manganoxydans</name>
    <dbReference type="NCBI Taxonomy" id="699879"/>
    <lineage>
        <taxon>Bacteria</taxon>
        <taxon>Bacillati</taxon>
        <taxon>Actinomycetota</taxon>
        <taxon>Actinomycetes</taxon>
        <taxon>Micrococcales</taxon>
        <taxon>Microbacteriaceae</taxon>
        <taxon>Mycetocola</taxon>
    </lineage>
</organism>
<dbReference type="PANTHER" id="PTHR15394">
    <property type="entry name" value="SERINE HYDROLASE RBBP9"/>
    <property type="match status" value="1"/>
</dbReference>
<dbReference type="GO" id="GO:0016787">
    <property type="term" value="F:hydrolase activity"/>
    <property type="evidence" value="ECO:0007669"/>
    <property type="project" value="UniProtKB-KW"/>
</dbReference>
<sequence>MPVRIVVAHGYLASPEKHWFPWLVEQFDPGVVRVPALPSPKHPRPGPWVNTLRDAVRPVDDDTILVAHSLGSITTLRLLEALPRPWTLRGLVIVSGFAQPLPNLPQLDAFTAEPVNFAAIAQSTRSIHVFGSDNDTTVAPPITAALANELGAPLTILPGGGHFVERQGCRSIPELLPVLHDMVAGG</sequence>
<accession>A0A3L6ZWH3</accession>
<reference evidence="1 2" key="1">
    <citation type="submission" date="2018-10" db="EMBL/GenBank/DDBJ databases">
        <authorList>
            <person name="Li J."/>
        </authorList>
    </citation>
    <scope>NUCLEOTIDE SEQUENCE [LARGE SCALE GENOMIC DNA]</scope>
    <source>
        <strain evidence="1 2">CCTCC AB209002</strain>
    </source>
</reference>
<dbReference type="InterPro" id="IPR010662">
    <property type="entry name" value="RBBP9/YdeN"/>
</dbReference>
<dbReference type="OrthoDB" id="9804993at2"/>
<dbReference type="Proteomes" id="UP000270299">
    <property type="component" value="Unassembled WGS sequence"/>
</dbReference>
<comment type="caution">
    <text evidence="1">The sequence shown here is derived from an EMBL/GenBank/DDBJ whole genome shotgun (WGS) entry which is preliminary data.</text>
</comment>
<dbReference type="AlphaFoldDB" id="A0A3L6ZWH3"/>
<dbReference type="SUPFAM" id="SSF53474">
    <property type="entry name" value="alpha/beta-Hydrolases"/>
    <property type="match status" value="1"/>
</dbReference>
<name>A0A3L6ZWH3_9MICO</name>
<protein>
    <submittedName>
        <fullName evidence="1">Serine hydrolase family protein</fullName>
    </submittedName>
</protein>
<dbReference type="EMBL" id="RCUV01000008">
    <property type="protein sequence ID" value="RLP71462.1"/>
    <property type="molecule type" value="Genomic_DNA"/>
</dbReference>
<dbReference type="RefSeq" id="WP_121672978.1">
    <property type="nucleotide sequence ID" value="NZ_BMXM01000004.1"/>
</dbReference>
<dbReference type="PANTHER" id="PTHR15394:SF3">
    <property type="entry name" value="SERINE HYDROLASE RBBP9"/>
    <property type="match status" value="1"/>
</dbReference>
<gene>
    <name evidence="1" type="ORF">D9V29_08985</name>
</gene>
<dbReference type="Pfam" id="PF06821">
    <property type="entry name" value="Ser_hydrolase"/>
    <property type="match status" value="1"/>
</dbReference>
<proteinExistence type="predicted"/>
<dbReference type="InterPro" id="IPR029058">
    <property type="entry name" value="AB_hydrolase_fold"/>
</dbReference>
<keyword evidence="2" id="KW-1185">Reference proteome</keyword>
<evidence type="ECO:0000313" key="2">
    <source>
        <dbReference type="Proteomes" id="UP000270299"/>
    </source>
</evidence>
<dbReference type="Gene3D" id="3.40.50.1820">
    <property type="entry name" value="alpha/beta hydrolase"/>
    <property type="match status" value="1"/>
</dbReference>
<evidence type="ECO:0000313" key="1">
    <source>
        <dbReference type="EMBL" id="RLP71462.1"/>
    </source>
</evidence>